<evidence type="ECO:0000313" key="1">
    <source>
        <dbReference type="EMBL" id="VVB17569.1"/>
    </source>
</evidence>
<dbReference type="Proteomes" id="UP000489600">
    <property type="component" value="Unassembled WGS sequence"/>
</dbReference>
<sequence>MIAPRAFSIVWGNDQRYWQWISLPNTRFTQVAEFIMVWWFDITGRINIEASLVMDGTETDDVHPSMVSLMQNPGGEESRDSSSKGEEIWVKQRWFSRRLRGYMGREALFFMESRFGQCLKSPFAI</sequence>
<accession>A0A565CV59</accession>
<dbReference type="PANTHER" id="PTHR32278:SF138">
    <property type="entry name" value="F-BOX PROTEIN PP2-B11"/>
    <property type="match status" value="1"/>
</dbReference>
<reference evidence="1" key="1">
    <citation type="submission" date="2019-07" db="EMBL/GenBank/DDBJ databases">
        <authorList>
            <person name="Dittberner H."/>
        </authorList>
    </citation>
    <scope>NUCLEOTIDE SEQUENCE [LARGE SCALE GENOMIC DNA]</scope>
</reference>
<dbReference type="OrthoDB" id="1918565at2759"/>
<dbReference type="EMBL" id="CABITT030000008">
    <property type="protein sequence ID" value="VVB17569.1"/>
    <property type="molecule type" value="Genomic_DNA"/>
</dbReference>
<dbReference type="Pfam" id="PF14299">
    <property type="entry name" value="PP2"/>
    <property type="match status" value="1"/>
</dbReference>
<dbReference type="AlphaFoldDB" id="A0A565CV59"/>
<keyword evidence="2" id="KW-1185">Reference proteome</keyword>
<dbReference type="InterPro" id="IPR025886">
    <property type="entry name" value="PP2-like"/>
</dbReference>
<dbReference type="PANTHER" id="PTHR32278">
    <property type="entry name" value="F-BOX DOMAIN-CONTAINING PROTEIN"/>
    <property type="match status" value="1"/>
</dbReference>
<comment type="caution">
    <text evidence="1">The sequence shown here is derived from an EMBL/GenBank/DDBJ whole genome shotgun (WGS) entry which is preliminary data.</text>
</comment>
<organism evidence="1 2">
    <name type="scientific">Arabis nemorensis</name>
    <dbReference type="NCBI Taxonomy" id="586526"/>
    <lineage>
        <taxon>Eukaryota</taxon>
        <taxon>Viridiplantae</taxon>
        <taxon>Streptophyta</taxon>
        <taxon>Embryophyta</taxon>
        <taxon>Tracheophyta</taxon>
        <taxon>Spermatophyta</taxon>
        <taxon>Magnoliopsida</taxon>
        <taxon>eudicotyledons</taxon>
        <taxon>Gunneridae</taxon>
        <taxon>Pentapetalae</taxon>
        <taxon>rosids</taxon>
        <taxon>malvids</taxon>
        <taxon>Brassicales</taxon>
        <taxon>Brassicaceae</taxon>
        <taxon>Arabideae</taxon>
        <taxon>Arabis</taxon>
    </lineage>
</organism>
<gene>
    <name evidence="1" type="ORF">ANE_LOCUS28013</name>
</gene>
<protein>
    <submittedName>
        <fullName evidence="1">Uncharacterized protein</fullName>
    </submittedName>
</protein>
<evidence type="ECO:0000313" key="2">
    <source>
        <dbReference type="Proteomes" id="UP000489600"/>
    </source>
</evidence>
<name>A0A565CV59_9BRAS</name>
<proteinExistence type="predicted"/>